<comment type="catalytic activity">
    <reaction evidence="16">
        <text>Preferential cleavage: (Ac)2-L-Lys-D-Ala-|-D-Ala. Also transpeptidation of peptidyl-alanyl moieties that are N-acyl substituents of D-alanine.</text>
        <dbReference type="EC" id="3.4.16.4"/>
    </reaction>
</comment>
<evidence type="ECO:0000256" key="6">
    <source>
        <dbReference type="ARBA" id="ARBA00022676"/>
    </source>
</evidence>
<comment type="catalytic activity">
    <reaction evidence="17">
        <text>[GlcNAc-(1-&gt;4)-Mur2Ac(oyl-L-Ala-gamma-D-Glu-L-Lys-D-Ala-D-Ala)](n)-di-trans,octa-cis-undecaprenyl diphosphate + beta-D-GlcNAc-(1-&gt;4)-Mur2Ac(oyl-L-Ala-gamma-D-Glu-L-Lys-D-Ala-D-Ala)-di-trans,octa-cis-undecaprenyl diphosphate = [GlcNAc-(1-&gt;4)-Mur2Ac(oyl-L-Ala-gamma-D-Glu-L-Lys-D-Ala-D-Ala)](n+1)-di-trans,octa-cis-undecaprenyl diphosphate + di-trans,octa-cis-undecaprenyl diphosphate + H(+)</text>
        <dbReference type="Rhea" id="RHEA:23708"/>
        <dbReference type="Rhea" id="RHEA-COMP:9602"/>
        <dbReference type="Rhea" id="RHEA-COMP:9603"/>
        <dbReference type="ChEBI" id="CHEBI:15378"/>
        <dbReference type="ChEBI" id="CHEBI:58405"/>
        <dbReference type="ChEBI" id="CHEBI:60033"/>
        <dbReference type="ChEBI" id="CHEBI:78435"/>
        <dbReference type="EC" id="2.4.99.28"/>
    </reaction>
</comment>
<gene>
    <name evidence="21" type="ORF">SAMN05216498_1942</name>
</gene>
<evidence type="ECO:0000313" key="22">
    <source>
        <dbReference type="Proteomes" id="UP000199334"/>
    </source>
</evidence>
<evidence type="ECO:0000256" key="11">
    <source>
        <dbReference type="ARBA" id="ARBA00022984"/>
    </source>
</evidence>
<evidence type="ECO:0000256" key="12">
    <source>
        <dbReference type="ARBA" id="ARBA00022989"/>
    </source>
</evidence>
<dbReference type="InterPro" id="IPR001460">
    <property type="entry name" value="PCN-bd_Tpept"/>
</dbReference>
<dbReference type="InterPro" id="IPR050396">
    <property type="entry name" value="Glycosyltr_51/Transpeptidase"/>
</dbReference>
<evidence type="ECO:0000256" key="17">
    <source>
        <dbReference type="ARBA" id="ARBA00049902"/>
    </source>
</evidence>
<evidence type="ECO:0000256" key="5">
    <source>
        <dbReference type="ARBA" id="ARBA00022670"/>
    </source>
</evidence>
<dbReference type="SUPFAM" id="SSF53955">
    <property type="entry name" value="Lysozyme-like"/>
    <property type="match status" value="1"/>
</dbReference>
<dbReference type="GO" id="GO:0009252">
    <property type="term" value="P:peptidoglycan biosynthetic process"/>
    <property type="evidence" value="ECO:0007669"/>
    <property type="project" value="UniProtKB-KW"/>
</dbReference>
<feature type="domain" description="Glycosyl transferase family 51" evidence="20">
    <location>
        <begin position="63"/>
        <end position="235"/>
    </location>
</feature>
<keyword evidence="15" id="KW-0961">Cell wall biogenesis/degradation</keyword>
<evidence type="ECO:0000256" key="15">
    <source>
        <dbReference type="ARBA" id="ARBA00023316"/>
    </source>
</evidence>
<keyword evidence="8 18" id="KW-0812">Transmembrane</keyword>
<evidence type="ECO:0000256" key="14">
    <source>
        <dbReference type="ARBA" id="ARBA00023268"/>
    </source>
</evidence>
<evidence type="ECO:0000256" key="10">
    <source>
        <dbReference type="ARBA" id="ARBA00022960"/>
    </source>
</evidence>
<dbReference type="NCBIfam" id="TIGR02074">
    <property type="entry name" value="PBP_1a_fam"/>
    <property type="match status" value="1"/>
</dbReference>
<dbReference type="Gene3D" id="3.40.710.10">
    <property type="entry name" value="DD-peptidase/beta-lactamase superfamily"/>
    <property type="match status" value="1"/>
</dbReference>
<dbReference type="GO" id="GO:0008658">
    <property type="term" value="F:penicillin binding"/>
    <property type="evidence" value="ECO:0007669"/>
    <property type="project" value="InterPro"/>
</dbReference>
<dbReference type="Proteomes" id="UP000199334">
    <property type="component" value="Unassembled WGS sequence"/>
</dbReference>
<evidence type="ECO:0000256" key="16">
    <source>
        <dbReference type="ARBA" id="ARBA00034000"/>
    </source>
</evidence>
<dbReference type="GO" id="GO:0008360">
    <property type="term" value="P:regulation of cell shape"/>
    <property type="evidence" value="ECO:0007669"/>
    <property type="project" value="UniProtKB-KW"/>
</dbReference>
<organism evidence="21 22">
    <name type="scientific">Tenuibacillus multivorans</name>
    <dbReference type="NCBI Taxonomy" id="237069"/>
    <lineage>
        <taxon>Bacteria</taxon>
        <taxon>Bacillati</taxon>
        <taxon>Bacillota</taxon>
        <taxon>Bacilli</taxon>
        <taxon>Bacillales</taxon>
        <taxon>Bacillaceae</taxon>
        <taxon>Tenuibacillus</taxon>
    </lineage>
</organism>
<keyword evidence="13 18" id="KW-0472">Membrane</keyword>
<dbReference type="Pfam" id="PF00905">
    <property type="entry name" value="Transpeptidase"/>
    <property type="match status" value="1"/>
</dbReference>
<evidence type="ECO:0000259" key="20">
    <source>
        <dbReference type="Pfam" id="PF00912"/>
    </source>
</evidence>
<dbReference type="GO" id="GO:0006508">
    <property type="term" value="P:proteolysis"/>
    <property type="evidence" value="ECO:0007669"/>
    <property type="project" value="UniProtKB-KW"/>
</dbReference>
<proteinExistence type="inferred from homology"/>
<keyword evidence="14" id="KW-0511">Multifunctional enzyme</keyword>
<dbReference type="InterPro" id="IPR001264">
    <property type="entry name" value="Glyco_trans_51"/>
</dbReference>
<dbReference type="PANTHER" id="PTHR32282:SF32">
    <property type="entry name" value="PENICILLIN-BINDING PROTEIN 2A"/>
    <property type="match status" value="1"/>
</dbReference>
<comment type="similarity">
    <text evidence="2">In the N-terminal section; belongs to the glycosyltransferase 51 family.</text>
</comment>
<feature type="domain" description="Penicillin-binding protein transpeptidase" evidence="19">
    <location>
        <begin position="328"/>
        <end position="599"/>
    </location>
</feature>
<dbReference type="RefSeq" id="WP_176752984.1">
    <property type="nucleotide sequence ID" value="NZ_BJVZ01000024.1"/>
</dbReference>
<keyword evidence="7" id="KW-0808">Transferase</keyword>
<keyword evidence="10" id="KW-0133">Cell shape</keyword>
<evidence type="ECO:0000256" key="18">
    <source>
        <dbReference type="SAM" id="Phobius"/>
    </source>
</evidence>
<evidence type="ECO:0000256" key="1">
    <source>
        <dbReference type="ARBA" id="ARBA00007090"/>
    </source>
</evidence>
<dbReference type="GO" id="GO:0071555">
    <property type="term" value="P:cell wall organization"/>
    <property type="evidence" value="ECO:0007669"/>
    <property type="project" value="UniProtKB-KW"/>
</dbReference>
<dbReference type="STRING" id="237069.SAMN05216498_1942"/>
<evidence type="ECO:0000256" key="2">
    <source>
        <dbReference type="ARBA" id="ARBA00007739"/>
    </source>
</evidence>
<evidence type="ECO:0000256" key="3">
    <source>
        <dbReference type="ARBA" id="ARBA00022475"/>
    </source>
</evidence>
<name>A0A1H0A4B7_9BACI</name>
<dbReference type="Gene3D" id="1.10.3810.10">
    <property type="entry name" value="Biosynthetic peptidoglycan transglycosylase-like"/>
    <property type="match status" value="1"/>
</dbReference>
<keyword evidence="3" id="KW-1003">Cell membrane</keyword>
<evidence type="ECO:0000256" key="8">
    <source>
        <dbReference type="ARBA" id="ARBA00022692"/>
    </source>
</evidence>
<dbReference type="GO" id="GO:0008955">
    <property type="term" value="F:peptidoglycan glycosyltransferase activity"/>
    <property type="evidence" value="ECO:0007669"/>
    <property type="project" value="UniProtKB-EC"/>
</dbReference>
<dbReference type="GO" id="GO:0009002">
    <property type="term" value="F:serine-type D-Ala-D-Ala carboxypeptidase activity"/>
    <property type="evidence" value="ECO:0007669"/>
    <property type="project" value="UniProtKB-EC"/>
</dbReference>
<keyword evidence="11" id="KW-0573">Peptidoglycan synthesis</keyword>
<dbReference type="SUPFAM" id="SSF56601">
    <property type="entry name" value="beta-lactamase/transpeptidase-like"/>
    <property type="match status" value="1"/>
</dbReference>
<protein>
    <submittedName>
        <fullName evidence="21">Penicillin-binding protein 2A</fullName>
    </submittedName>
</protein>
<evidence type="ECO:0000259" key="19">
    <source>
        <dbReference type="Pfam" id="PF00905"/>
    </source>
</evidence>
<keyword evidence="12 18" id="KW-1133">Transmembrane helix</keyword>
<keyword evidence="6" id="KW-0328">Glycosyltransferase</keyword>
<keyword evidence="9" id="KW-0378">Hydrolase</keyword>
<sequence length="718" mass="82290">MKILKSFNDKYPRLKWFVYGIVAFIVLSLLGYMFILLGGRFVVDEKNFVFSESTVLISEEGEEIIKLYDENRTYVPIDEIPDHVKNSFIAIEDHRFYEHAGVDFWSVGRALYRDLINWNKSEGASTITQQLVKNVELTNEKSWMRKTKEVMGAIYLERMKSKDEILEYYLNEIYFGHGIYGVESAAQFFFSKSVEELSLSEGAMLAAMPKAPNRYSPLRNKDLALDRRNLVLNRMYDLDMIDAKTLKQETGKTIGLNQGETQERPWLNSYIDLVINEIEENYHLSRHEIYTGGYEITVGLDPVAQKTIYQELQKEPYFKGSKENIESAVVLLDQQNGVVRAALGGRHYNRGDLNRVHVKRQPGSTIKPLVVYGPALEESYYHPYTVLKDELTDYNGYQPRNHNDLYEGQITLYDALRKSKNTTAVSVLNDIGVDQGKSYLQKIGYDIPDQGLSVALGGLEEGLSPMQMAAAFRTFYDEGFYVKPYTVIEISDRNGNVLEYERPESQRLFSKQTSWYLTRMLETVVTSGTASRASYNKAFAGKTGSTQHPYQEGAYKDSWFVGFNPTYAIATWIGYDQSDENHYLTQGSPLATDLASGIMTQLDQTHDFPVSFEKPDDVKDLEKPVRLPNIKDLNAKFSYGLFDGLYIDITWTPSQDERVIYHVYKEVNGDREYVGQTTGKGRYIDHAVDYLDNPTYYVIPMNPINEQQGQPSNKDRAF</sequence>
<dbReference type="Pfam" id="PF00912">
    <property type="entry name" value="Transgly"/>
    <property type="match status" value="1"/>
</dbReference>
<evidence type="ECO:0000313" key="21">
    <source>
        <dbReference type="EMBL" id="SDN28094.1"/>
    </source>
</evidence>
<evidence type="ECO:0000256" key="7">
    <source>
        <dbReference type="ARBA" id="ARBA00022679"/>
    </source>
</evidence>
<accession>A0A1H0A4B7</accession>
<dbReference type="InterPro" id="IPR012338">
    <property type="entry name" value="Beta-lactam/transpept-like"/>
</dbReference>
<evidence type="ECO:0000256" key="9">
    <source>
        <dbReference type="ARBA" id="ARBA00022801"/>
    </source>
</evidence>
<keyword evidence="22" id="KW-1185">Reference proteome</keyword>
<dbReference type="AlphaFoldDB" id="A0A1H0A4B7"/>
<keyword evidence="5" id="KW-0645">Protease</keyword>
<keyword evidence="4" id="KW-0121">Carboxypeptidase</keyword>
<evidence type="ECO:0000256" key="13">
    <source>
        <dbReference type="ARBA" id="ARBA00023136"/>
    </source>
</evidence>
<reference evidence="21 22" key="1">
    <citation type="submission" date="2016-10" db="EMBL/GenBank/DDBJ databases">
        <authorList>
            <person name="de Groot N.N."/>
        </authorList>
    </citation>
    <scope>NUCLEOTIDE SEQUENCE [LARGE SCALE GENOMIC DNA]</scope>
    <source>
        <strain evidence="21 22">CGMCC 1.3442</strain>
    </source>
</reference>
<dbReference type="GO" id="GO:0030288">
    <property type="term" value="C:outer membrane-bounded periplasmic space"/>
    <property type="evidence" value="ECO:0007669"/>
    <property type="project" value="TreeGrafter"/>
</dbReference>
<feature type="transmembrane region" description="Helical" evidence="18">
    <location>
        <begin position="16"/>
        <end position="37"/>
    </location>
</feature>
<dbReference type="FunFam" id="1.10.3810.10:FF:000001">
    <property type="entry name" value="Penicillin-binding protein 1A"/>
    <property type="match status" value="1"/>
</dbReference>
<evidence type="ECO:0000256" key="4">
    <source>
        <dbReference type="ARBA" id="ARBA00022645"/>
    </source>
</evidence>
<dbReference type="InterPro" id="IPR036950">
    <property type="entry name" value="PBP_transglycosylase"/>
</dbReference>
<dbReference type="EMBL" id="FNIG01000003">
    <property type="protein sequence ID" value="SDN28094.1"/>
    <property type="molecule type" value="Genomic_DNA"/>
</dbReference>
<dbReference type="PANTHER" id="PTHR32282">
    <property type="entry name" value="BINDING PROTEIN TRANSPEPTIDASE, PUTATIVE-RELATED"/>
    <property type="match status" value="1"/>
</dbReference>
<dbReference type="InterPro" id="IPR023346">
    <property type="entry name" value="Lysozyme-like_dom_sf"/>
</dbReference>
<comment type="similarity">
    <text evidence="1">In the C-terminal section; belongs to the transpeptidase family.</text>
</comment>